<dbReference type="OrthoDB" id="409173at2759"/>
<feature type="transmembrane region" description="Helical" evidence="6">
    <location>
        <begin position="451"/>
        <end position="469"/>
    </location>
</feature>
<dbReference type="Pfam" id="PF01566">
    <property type="entry name" value="Nramp"/>
    <property type="match status" value="2"/>
</dbReference>
<gene>
    <name evidence="7" type="ORF">EUX98_g7610</name>
</gene>
<dbReference type="PANTHER" id="PTHR11706:SF101">
    <property type="entry name" value="MANGANESE TRANSPORTER SMF1"/>
    <property type="match status" value="1"/>
</dbReference>
<comment type="caution">
    <text evidence="7">The sequence shown here is derived from an EMBL/GenBank/DDBJ whole genome shotgun (WGS) entry which is preliminary data.</text>
</comment>
<dbReference type="AlphaFoldDB" id="A0A4S4MLE8"/>
<evidence type="ECO:0000256" key="1">
    <source>
        <dbReference type="ARBA" id="ARBA00004141"/>
    </source>
</evidence>
<evidence type="ECO:0000256" key="2">
    <source>
        <dbReference type="ARBA" id="ARBA00022692"/>
    </source>
</evidence>
<name>A0A4S4MLE8_9APHY</name>
<evidence type="ECO:0000313" key="7">
    <source>
        <dbReference type="EMBL" id="THH26579.1"/>
    </source>
</evidence>
<feature type="transmembrane region" description="Helical" evidence="6">
    <location>
        <begin position="409"/>
        <end position="431"/>
    </location>
</feature>
<dbReference type="GO" id="GO:0034755">
    <property type="term" value="P:iron ion transmembrane transport"/>
    <property type="evidence" value="ECO:0007669"/>
    <property type="project" value="TreeGrafter"/>
</dbReference>
<comment type="subcellular location">
    <subcellularLocation>
        <location evidence="1">Membrane</location>
        <topology evidence="1">Multi-pass membrane protein</topology>
    </subcellularLocation>
</comment>
<reference evidence="7 8" key="1">
    <citation type="submission" date="2019-02" db="EMBL/GenBank/DDBJ databases">
        <title>Genome sequencing of the rare red list fungi Antrodiella citrinella (Flaviporus citrinellus).</title>
        <authorList>
            <person name="Buettner E."/>
            <person name="Kellner H."/>
        </authorList>
    </citation>
    <scope>NUCLEOTIDE SEQUENCE [LARGE SCALE GENOMIC DNA]</scope>
    <source>
        <strain evidence="7 8">DSM 108506</strain>
    </source>
</reference>
<proteinExistence type="predicted"/>
<evidence type="ECO:0000256" key="3">
    <source>
        <dbReference type="ARBA" id="ARBA00022989"/>
    </source>
</evidence>
<feature type="transmembrane region" description="Helical" evidence="6">
    <location>
        <begin position="115"/>
        <end position="135"/>
    </location>
</feature>
<protein>
    <submittedName>
        <fullName evidence="7">Uncharacterized protein</fullName>
    </submittedName>
</protein>
<feature type="transmembrane region" description="Helical" evidence="6">
    <location>
        <begin position="578"/>
        <end position="598"/>
    </location>
</feature>
<feature type="region of interest" description="Disordered" evidence="5">
    <location>
        <begin position="512"/>
        <end position="550"/>
    </location>
</feature>
<dbReference type="GO" id="GO:0005384">
    <property type="term" value="F:manganese ion transmembrane transporter activity"/>
    <property type="evidence" value="ECO:0007669"/>
    <property type="project" value="TreeGrafter"/>
</dbReference>
<dbReference type="PRINTS" id="PR00447">
    <property type="entry name" value="NATRESASSCMP"/>
</dbReference>
<evidence type="ECO:0000256" key="4">
    <source>
        <dbReference type="ARBA" id="ARBA00023136"/>
    </source>
</evidence>
<dbReference type="GO" id="GO:0005886">
    <property type="term" value="C:plasma membrane"/>
    <property type="evidence" value="ECO:0007669"/>
    <property type="project" value="TreeGrafter"/>
</dbReference>
<dbReference type="NCBIfam" id="NF037982">
    <property type="entry name" value="Nramp_1"/>
    <property type="match status" value="2"/>
</dbReference>
<feature type="transmembrane region" description="Helical" evidence="6">
    <location>
        <begin position="357"/>
        <end position="382"/>
    </location>
</feature>
<keyword evidence="3 6" id="KW-1133">Transmembrane helix</keyword>
<organism evidence="7 8">
    <name type="scientific">Antrodiella citrinella</name>
    <dbReference type="NCBI Taxonomy" id="2447956"/>
    <lineage>
        <taxon>Eukaryota</taxon>
        <taxon>Fungi</taxon>
        <taxon>Dikarya</taxon>
        <taxon>Basidiomycota</taxon>
        <taxon>Agaricomycotina</taxon>
        <taxon>Agaricomycetes</taxon>
        <taxon>Polyporales</taxon>
        <taxon>Steccherinaceae</taxon>
        <taxon>Antrodiella</taxon>
    </lineage>
</organism>
<accession>A0A4S4MLE8</accession>
<feature type="transmembrane region" description="Helical" evidence="6">
    <location>
        <begin position="141"/>
        <end position="174"/>
    </location>
</feature>
<feature type="transmembrane region" description="Helical" evidence="6">
    <location>
        <begin position="230"/>
        <end position="254"/>
    </location>
</feature>
<dbReference type="Proteomes" id="UP000308730">
    <property type="component" value="Unassembled WGS sequence"/>
</dbReference>
<feature type="transmembrane region" description="Helical" evidence="6">
    <location>
        <begin position="475"/>
        <end position="498"/>
    </location>
</feature>
<dbReference type="EMBL" id="SGPM01000332">
    <property type="protein sequence ID" value="THH26579.1"/>
    <property type="molecule type" value="Genomic_DNA"/>
</dbReference>
<evidence type="ECO:0000256" key="5">
    <source>
        <dbReference type="SAM" id="MobiDB-lite"/>
    </source>
</evidence>
<feature type="transmembrane region" description="Helical" evidence="6">
    <location>
        <begin position="186"/>
        <end position="210"/>
    </location>
</feature>
<evidence type="ECO:0000256" key="6">
    <source>
        <dbReference type="SAM" id="Phobius"/>
    </source>
</evidence>
<evidence type="ECO:0000313" key="8">
    <source>
        <dbReference type="Proteomes" id="UP000308730"/>
    </source>
</evidence>
<keyword evidence="4 6" id="KW-0472">Membrane</keyword>
<feature type="compositionally biased region" description="Low complexity" evidence="5">
    <location>
        <begin position="533"/>
        <end position="546"/>
    </location>
</feature>
<feature type="transmembrane region" description="Helical" evidence="6">
    <location>
        <begin position="71"/>
        <end position="94"/>
    </location>
</feature>
<feature type="region of interest" description="Disordered" evidence="5">
    <location>
        <begin position="1"/>
        <end position="22"/>
    </location>
</feature>
<dbReference type="PANTHER" id="PTHR11706">
    <property type="entry name" value="SOLUTE CARRIER PROTEIN FAMILY 11 MEMBER"/>
    <property type="match status" value="1"/>
</dbReference>
<dbReference type="GO" id="GO:0030026">
    <property type="term" value="P:intracellular manganese ion homeostasis"/>
    <property type="evidence" value="ECO:0007669"/>
    <property type="project" value="TreeGrafter"/>
</dbReference>
<dbReference type="InterPro" id="IPR001046">
    <property type="entry name" value="NRAMP_fam"/>
</dbReference>
<keyword evidence="8" id="KW-1185">Reference proteome</keyword>
<dbReference type="GO" id="GO:0015086">
    <property type="term" value="F:cadmium ion transmembrane transporter activity"/>
    <property type="evidence" value="ECO:0007669"/>
    <property type="project" value="TreeGrafter"/>
</dbReference>
<sequence>MSLDALTPPPTSPDAQHPEPGTSRLRKTARLVVHHAAKHTGVGIVCAVAYFDPGNWGVDLQAGSQYGYKLLFVVLLAGIFAAFLQVLASRLGCVTGLDLASHCRLLLYDRPKHKMFYRWFMMYPLYILSEIAIISTDLAELLGSAIALCLLFPTLPLWAGVLITASDVILLLALRDPLGGKPVRLFELLIAGLVLTVLICMIVIISRVNVQWGPAFDGFLPSDSLFKHGALYTSIGIIGATVMPHSLFLGSALATQDRLAMKPLPESQPEAVSTGLTSHTCVTESQFTLDSTTKSPISTHSSPRHSTLVSRTKRSFRKVFRIIPLREYADEPKNHKERENNVYDFVRAHIYHGMLDIVISLLGFAVLINALILILASAVFFYGSGKGSGSPASLFDAHALLKDVVGEGAATLFAIALLASGQSSSIIATMAGQTVSEGFLRWRISPVMRRLITRCLGLIPSMAVAIGAGRGGVDTLLVASQVVLSIILPFIVFPLLWVTCSKEVMSVKKPLSPNSDAASSAPHPECTTPLEISSPSSSLPSTPSVPANAADHVYDPEQNAQEEIVDYSNGWISTAIGWTIWLIVLVANVYAIVTLAMGQGG</sequence>
<keyword evidence="2 6" id="KW-0812">Transmembrane</keyword>